<evidence type="ECO:0000259" key="2">
    <source>
        <dbReference type="Pfam" id="PF01051"/>
    </source>
</evidence>
<name>A0A077K8P8_CLOBO</name>
<geneLocation type="plasmid" evidence="5">
    <name>pTO08</name>
</geneLocation>
<dbReference type="RefSeq" id="WP_031942516.1">
    <property type="nucleotide sequence ID" value="NC_024989.1"/>
</dbReference>
<dbReference type="EMBL" id="AB910520">
    <property type="protein sequence ID" value="BAP28778.1"/>
    <property type="molecule type" value="Genomic_DNA"/>
</dbReference>
<dbReference type="Pfam" id="PF21205">
    <property type="entry name" value="Rep3_C"/>
    <property type="match status" value="1"/>
</dbReference>
<dbReference type="EMBL" id="AB910519">
    <property type="protein sequence ID" value="BAP28761.1"/>
    <property type="molecule type" value="Genomic_DNA"/>
</dbReference>
<dbReference type="AlphaFoldDB" id="A0A077K8P8"/>
<dbReference type="EMBL" id="AB910391">
    <property type="protein sequence ID" value="BAP28093.1"/>
    <property type="molecule type" value="Genomic_DNA"/>
</dbReference>
<geneLocation type="plasmid" evidence="3">
    <name>pMI06</name>
</geneLocation>
<proteinExistence type="inferred from homology"/>
<dbReference type="Gene3D" id="1.10.10.10">
    <property type="entry name" value="Winged helix-like DNA-binding domain superfamily/Winged helix DNA-binding domain"/>
    <property type="match status" value="2"/>
</dbReference>
<dbReference type="Pfam" id="PF01051">
    <property type="entry name" value="Rep3_N"/>
    <property type="match status" value="1"/>
</dbReference>
<dbReference type="GO" id="GO:0003887">
    <property type="term" value="F:DNA-directed DNA polymerase activity"/>
    <property type="evidence" value="ECO:0007669"/>
    <property type="project" value="InterPro"/>
</dbReference>
<dbReference type="InterPro" id="IPR000525">
    <property type="entry name" value="Initiator_Rep_WH1"/>
</dbReference>
<reference evidence="3" key="1">
    <citation type="journal article" date="2014" name="Appl. Environ. Microbiol.">
        <title>Genetic characterization and comparison of Clostridium botulinum isolates from botulism cases in Japan between 2006 and 2011.</title>
        <authorList>
            <person name="Kenri T."/>
            <person name="Sekizuka T."/>
            <person name="Yamamoto A."/>
            <person name="Iwaki M."/>
            <person name="Komiya T."/>
            <person name="Hatakeyama T."/>
            <person name="Nakajima H."/>
            <person name="Takahashi M."/>
            <person name="Kuroda M."/>
            <person name="Shibayama K."/>
        </authorList>
    </citation>
    <scope>NUCLEOTIDE SEQUENCE</scope>
    <source>
        <strain evidence="3">Miyagi2006</strain>
        <strain evidence="4">Miyagi2006-01</strain>
        <strain evidence="5">Tochigi2008</strain>
        <plasmid evidence="3">pMI06</plasmid>
        <plasmid evidence="4">pMI06-01</plasmid>
        <plasmid evidence="5">pTO08</plasmid>
    </source>
</reference>
<evidence type="ECO:0000313" key="4">
    <source>
        <dbReference type="EMBL" id="BAP28761.1"/>
    </source>
</evidence>
<dbReference type="SUPFAM" id="SSF46785">
    <property type="entry name" value="Winged helix' DNA-binding domain"/>
    <property type="match status" value="2"/>
</dbReference>
<evidence type="ECO:0000313" key="3">
    <source>
        <dbReference type="EMBL" id="BAP28093.1"/>
    </source>
</evidence>
<protein>
    <submittedName>
        <fullName evidence="3">RepB family protein</fullName>
    </submittedName>
</protein>
<evidence type="ECO:0000313" key="5">
    <source>
        <dbReference type="EMBL" id="BAP28778.1"/>
    </source>
</evidence>
<keyword evidence="3" id="KW-0614">Plasmid</keyword>
<geneLocation type="plasmid" evidence="4">
    <name>pMI06-01</name>
</geneLocation>
<dbReference type="InterPro" id="IPR036388">
    <property type="entry name" value="WH-like_DNA-bd_sf"/>
</dbReference>
<organism evidence="3">
    <name type="scientific">Clostridium botulinum</name>
    <dbReference type="NCBI Taxonomy" id="1491"/>
    <lineage>
        <taxon>Bacteria</taxon>
        <taxon>Bacillati</taxon>
        <taxon>Bacillota</taxon>
        <taxon>Clostridia</taxon>
        <taxon>Eubacteriales</taxon>
        <taxon>Clostridiaceae</taxon>
        <taxon>Clostridium</taxon>
    </lineage>
</organism>
<dbReference type="GO" id="GO:0006270">
    <property type="term" value="P:DNA replication initiation"/>
    <property type="evidence" value="ECO:0007669"/>
    <property type="project" value="InterPro"/>
</dbReference>
<comment type="similarity">
    <text evidence="1">Belongs to the initiator RepB protein family.</text>
</comment>
<evidence type="ECO:0000256" key="1">
    <source>
        <dbReference type="ARBA" id="ARBA00038283"/>
    </source>
</evidence>
<dbReference type="InterPro" id="IPR036390">
    <property type="entry name" value="WH_DNA-bd_sf"/>
</dbReference>
<feature type="domain" description="Initiator Rep protein WH1" evidence="2">
    <location>
        <begin position="12"/>
        <end position="153"/>
    </location>
</feature>
<sequence>MKNHIESAKNNWIYQSNKLIEASYTLTVIEQKLIRLLASMIKKDDTDFKEYKFKTKDLIKILNTSDSRFYRDIDNITDLLMQRIIKIKDISNGEFEKYHWVDVAKYKKGVLMLKINKDLKPFYLSLDWYTKYQFKNIMQFKSTYSFRMYELLKQYEKIGYRIITINEIRSMLDIKKNKYPKYANLKQKVIKVSINEINTNTDLFIDYEEVKESRKITSIKFYIKSKVQDKARNEIVVSLEDKESDYINEVKSILDEEITNLQAKQIYDSAKGNIDLIKEKYSIAKESNNIKSIVAFMVSALREDYKGPISKAKVDRFNDFEQRNYDFEKLESQLLGWGK</sequence>
<accession>A0A077K8P8</accession>